<evidence type="ECO:0000313" key="2">
    <source>
        <dbReference type="Proteomes" id="UP001472677"/>
    </source>
</evidence>
<name>A0ABR2EC92_9ROSI</name>
<proteinExistence type="predicted"/>
<reference evidence="1 2" key="1">
    <citation type="journal article" date="2024" name="G3 (Bethesda)">
        <title>Genome assembly of Hibiscus sabdariffa L. provides insights into metabolisms of medicinal natural products.</title>
        <authorList>
            <person name="Kim T."/>
        </authorList>
    </citation>
    <scope>NUCLEOTIDE SEQUENCE [LARGE SCALE GENOMIC DNA]</scope>
    <source>
        <strain evidence="1">TK-2024</strain>
        <tissue evidence="1">Old leaves</tissue>
    </source>
</reference>
<sequence>MKARVEGMNNHITISLVKEGQVPTVSSRTVNVSNGHHSVISILEEGENSKERKSGANIVAGGFGYEVNLVEKGSSRVIIAFEVVVSDSDKESQSGEMQSLLAPILDEEIRAALFDIGPLKC</sequence>
<accession>A0ABR2EC92</accession>
<gene>
    <name evidence="1" type="ORF">V6N12_009962</name>
</gene>
<dbReference type="EMBL" id="JBBPBM010000016">
    <property type="protein sequence ID" value="KAK8557736.1"/>
    <property type="molecule type" value="Genomic_DNA"/>
</dbReference>
<keyword evidence="2" id="KW-1185">Reference proteome</keyword>
<protein>
    <submittedName>
        <fullName evidence="1">Uncharacterized protein</fullName>
    </submittedName>
</protein>
<organism evidence="1 2">
    <name type="scientific">Hibiscus sabdariffa</name>
    <name type="common">roselle</name>
    <dbReference type="NCBI Taxonomy" id="183260"/>
    <lineage>
        <taxon>Eukaryota</taxon>
        <taxon>Viridiplantae</taxon>
        <taxon>Streptophyta</taxon>
        <taxon>Embryophyta</taxon>
        <taxon>Tracheophyta</taxon>
        <taxon>Spermatophyta</taxon>
        <taxon>Magnoliopsida</taxon>
        <taxon>eudicotyledons</taxon>
        <taxon>Gunneridae</taxon>
        <taxon>Pentapetalae</taxon>
        <taxon>rosids</taxon>
        <taxon>malvids</taxon>
        <taxon>Malvales</taxon>
        <taxon>Malvaceae</taxon>
        <taxon>Malvoideae</taxon>
        <taxon>Hibiscus</taxon>
    </lineage>
</organism>
<comment type="caution">
    <text evidence="1">The sequence shown here is derived from an EMBL/GenBank/DDBJ whole genome shotgun (WGS) entry which is preliminary data.</text>
</comment>
<dbReference type="Proteomes" id="UP001472677">
    <property type="component" value="Unassembled WGS sequence"/>
</dbReference>
<evidence type="ECO:0000313" key="1">
    <source>
        <dbReference type="EMBL" id="KAK8557736.1"/>
    </source>
</evidence>